<comment type="similarity">
    <text evidence="6">Belongs to the UPF0758 family.</text>
</comment>
<evidence type="ECO:0000256" key="3">
    <source>
        <dbReference type="ARBA" id="ARBA00022801"/>
    </source>
</evidence>
<dbReference type="SUPFAM" id="SSF47781">
    <property type="entry name" value="RuvA domain 2-like"/>
    <property type="match status" value="1"/>
</dbReference>
<evidence type="ECO:0000256" key="4">
    <source>
        <dbReference type="ARBA" id="ARBA00022833"/>
    </source>
</evidence>
<keyword evidence="1" id="KW-0645">Protease</keyword>
<dbReference type="Pfam" id="PF20582">
    <property type="entry name" value="UPF0758_N"/>
    <property type="match status" value="1"/>
</dbReference>
<organism evidence="8 9">
    <name type="scientific">Candidatus Litorirhabdus singularis</name>
    <dbReference type="NCBI Taxonomy" id="2518993"/>
    <lineage>
        <taxon>Bacteria</taxon>
        <taxon>Pseudomonadati</taxon>
        <taxon>Pseudomonadota</taxon>
        <taxon>Gammaproteobacteria</taxon>
        <taxon>Cellvibrionales</taxon>
        <taxon>Halieaceae</taxon>
        <taxon>Candidatus Litorirhabdus</taxon>
    </lineage>
</organism>
<dbReference type="PANTHER" id="PTHR30471">
    <property type="entry name" value="DNA REPAIR PROTEIN RADC"/>
    <property type="match status" value="1"/>
</dbReference>
<keyword evidence="9" id="KW-1185">Reference proteome</keyword>
<dbReference type="NCBIfam" id="NF000642">
    <property type="entry name" value="PRK00024.1"/>
    <property type="match status" value="1"/>
</dbReference>
<evidence type="ECO:0000256" key="2">
    <source>
        <dbReference type="ARBA" id="ARBA00022723"/>
    </source>
</evidence>
<dbReference type="InterPro" id="IPR046778">
    <property type="entry name" value="UPF0758_N"/>
</dbReference>
<comment type="caution">
    <text evidence="8">The sequence shown here is derived from an EMBL/GenBank/DDBJ whole genome shotgun (WGS) entry which is preliminary data.</text>
</comment>
<dbReference type="InterPro" id="IPR020891">
    <property type="entry name" value="UPF0758_CS"/>
</dbReference>
<evidence type="ECO:0000256" key="5">
    <source>
        <dbReference type="ARBA" id="ARBA00023049"/>
    </source>
</evidence>
<protein>
    <submittedName>
        <fullName evidence="8">JAB domain-containing protein</fullName>
    </submittedName>
</protein>
<name>A0ABT3TF37_9GAMM</name>
<evidence type="ECO:0000313" key="8">
    <source>
        <dbReference type="EMBL" id="MCX2980024.1"/>
    </source>
</evidence>
<dbReference type="SUPFAM" id="SSF102712">
    <property type="entry name" value="JAB1/MPN domain"/>
    <property type="match status" value="1"/>
</dbReference>
<dbReference type="Gene3D" id="1.10.150.20">
    <property type="entry name" value="5' to 3' exonuclease, C-terminal subdomain"/>
    <property type="match status" value="1"/>
</dbReference>
<evidence type="ECO:0000259" key="7">
    <source>
        <dbReference type="PROSITE" id="PS50249"/>
    </source>
</evidence>
<dbReference type="PROSITE" id="PS01302">
    <property type="entry name" value="UPF0758"/>
    <property type="match status" value="1"/>
</dbReference>
<dbReference type="RefSeq" id="WP_279244886.1">
    <property type="nucleotide sequence ID" value="NZ_SHNN01000001.1"/>
</dbReference>
<dbReference type="InterPro" id="IPR037518">
    <property type="entry name" value="MPN"/>
</dbReference>
<dbReference type="EMBL" id="SHNN01000001">
    <property type="protein sequence ID" value="MCX2980024.1"/>
    <property type="molecule type" value="Genomic_DNA"/>
</dbReference>
<evidence type="ECO:0000256" key="1">
    <source>
        <dbReference type="ARBA" id="ARBA00022670"/>
    </source>
</evidence>
<dbReference type="CDD" id="cd08071">
    <property type="entry name" value="MPN_DUF2466"/>
    <property type="match status" value="1"/>
</dbReference>
<dbReference type="Pfam" id="PF04002">
    <property type="entry name" value="RadC"/>
    <property type="match status" value="1"/>
</dbReference>
<dbReference type="Proteomes" id="UP001143362">
    <property type="component" value="Unassembled WGS sequence"/>
</dbReference>
<accession>A0ABT3TF37</accession>
<dbReference type="PROSITE" id="PS50249">
    <property type="entry name" value="MPN"/>
    <property type="match status" value="1"/>
</dbReference>
<keyword evidence="5" id="KW-0482">Metalloprotease</keyword>
<evidence type="ECO:0000313" key="9">
    <source>
        <dbReference type="Proteomes" id="UP001143362"/>
    </source>
</evidence>
<dbReference type="InterPro" id="IPR001405">
    <property type="entry name" value="UPF0758"/>
</dbReference>
<proteinExistence type="inferred from homology"/>
<gene>
    <name evidence="8" type="ORF">EYC98_03995</name>
</gene>
<dbReference type="Gene3D" id="3.40.140.10">
    <property type="entry name" value="Cytidine Deaminase, domain 2"/>
    <property type="match status" value="1"/>
</dbReference>
<dbReference type="InterPro" id="IPR025657">
    <property type="entry name" value="RadC_JAB"/>
</dbReference>
<reference evidence="8" key="1">
    <citation type="submission" date="2019-02" db="EMBL/GenBank/DDBJ databases">
        <authorList>
            <person name="Li S.-H."/>
        </authorList>
    </citation>
    <scope>NUCLEOTIDE SEQUENCE</scope>
    <source>
        <strain evidence="8">IMCC14734</strain>
    </source>
</reference>
<dbReference type="PANTHER" id="PTHR30471:SF3">
    <property type="entry name" value="UPF0758 PROTEIN YEES-RELATED"/>
    <property type="match status" value="1"/>
</dbReference>
<sequence>MSVSQWPAGEGPREKLILRGPQALSDAELLAILLGTGSGGCNAVVLAGKLLQRFGSLHGIIAASSDELGREVGMGPAKCARLQASIELARRLALEALQRGAVITSPEHTRQFLSCHLATVGREIFCCLFLDSQHALIRCEDLFLGTLDGAAVYPREVVRRALELGCAAVIFAHNHPSGVAEPSQADRRITDRLQAALNLVDIRVLDHVIIGRGQQYSFAEAGLL</sequence>
<keyword evidence="3" id="KW-0378">Hydrolase</keyword>
<keyword evidence="4" id="KW-0862">Zinc</keyword>
<feature type="domain" description="MPN" evidence="7">
    <location>
        <begin position="102"/>
        <end position="224"/>
    </location>
</feature>
<keyword evidence="2" id="KW-0479">Metal-binding</keyword>
<dbReference type="NCBIfam" id="TIGR00608">
    <property type="entry name" value="radc"/>
    <property type="match status" value="1"/>
</dbReference>
<dbReference type="InterPro" id="IPR010994">
    <property type="entry name" value="RuvA_2-like"/>
</dbReference>
<evidence type="ECO:0000256" key="6">
    <source>
        <dbReference type="RuleBase" id="RU003797"/>
    </source>
</evidence>